<evidence type="ECO:0000256" key="5">
    <source>
        <dbReference type="ARBA" id="ARBA00022723"/>
    </source>
</evidence>
<dbReference type="GO" id="GO:0004784">
    <property type="term" value="F:superoxide dismutase activity"/>
    <property type="evidence" value="ECO:0007669"/>
    <property type="project" value="UniProtKB-EC"/>
</dbReference>
<dbReference type="Gene3D" id="2.40.50.140">
    <property type="entry name" value="Nucleic acid-binding proteins"/>
    <property type="match status" value="1"/>
</dbReference>
<dbReference type="EC" id="1.15.1.1" evidence="4"/>
<dbReference type="InterPro" id="IPR012340">
    <property type="entry name" value="NA-bd_OB-fold"/>
</dbReference>
<comment type="similarity">
    <text evidence="2">Belongs to the iron/manganese superoxide dismutase family.</text>
</comment>
<dbReference type="AlphaFoldDB" id="A0A2P6VF96"/>
<dbReference type="Pfam" id="PF00081">
    <property type="entry name" value="Sod_Fe_N"/>
    <property type="match status" value="1"/>
</dbReference>
<dbReference type="GO" id="GO:0006412">
    <property type="term" value="P:translation"/>
    <property type="evidence" value="ECO:0007669"/>
    <property type="project" value="InterPro"/>
</dbReference>
<dbReference type="Pfam" id="PF02777">
    <property type="entry name" value="Sod_Fe_C"/>
    <property type="match status" value="1"/>
</dbReference>
<evidence type="ECO:0000313" key="15">
    <source>
        <dbReference type="Proteomes" id="UP000239649"/>
    </source>
</evidence>
<proteinExistence type="inferred from homology"/>
<feature type="domain" description="Manganese/iron superoxide dismutase C-terminal" evidence="13">
    <location>
        <begin position="226"/>
        <end position="328"/>
    </location>
</feature>
<dbReference type="PRINTS" id="PR01703">
    <property type="entry name" value="MNSODISMTASE"/>
</dbReference>
<dbReference type="NCBIfam" id="NF004123">
    <property type="entry name" value="PRK05610.1"/>
    <property type="match status" value="1"/>
</dbReference>
<gene>
    <name evidence="14" type="ORF">C2E20_4077</name>
</gene>
<dbReference type="Proteomes" id="UP000239649">
    <property type="component" value="Unassembled WGS sequence"/>
</dbReference>
<dbReference type="HAMAP" id="MF_01345_B">
    <property type="entry name" value="Ribosomal_uS17_B"/>
    <property type="match status" value="1"/>
</dbReference>
<dbReference type="PROSITE" id="PS00088">
    <property type="entry name" value="SOD_MN"/>
    <property type="match status" value="1"/>
</dbReference>
<dbReference type="GO" id="GO:0019843">
    <property type="term" value="F:rRNA binding"/>
    <property type="evidence" value="ECO:0007669"/>
    <property type="project" value="UniProtKB-KW"/>
</dbReference>
<dbReference type="EMBL" id="LHPF02000009">
    <property type="protein sequence ID" value="PSC72747.1"/>
    <property type="molecule type" value="Genomic_DNA"/>
</dbReference>
<dbReference type="InterPro" id="IPR019832">
    <property type="entry name" value="Mn/Fe_SOD_C"/>
</dbReference>
<evidence type="ECO:0000313" key="14">
    <source>
        <dbReference type="EMBL" id="PSC72747.1"/>
    </source>
</evidence>
<keyword evidence="9" id="KW-0560">Oxidoreductase</keyword>
<organism evidence="14 15">
    <name type="scientific">Micractinium conductrix</name>
    <dbReference type="NCBI Taxonomy" id="554055"/>
    <lineage>
        <taxon>Eukaryota</taxon>
        <taxon>Viridiplantae</taxon>
        <taxon>Chlorophyta</taxon>
        <taxon>core chlorophytes</taxon>
        <taxon>Trebouxiophyceae</taxon>
        <taxon>Chlorellales</taxon>
        <taxon>Chlorellaceae</taxon>
        <taxon>Chlorella clade</taxon>
        <taxon>Micractinium</taxon>
    </lineage>
</organism>
<dbReference type="NCBIfam" id="TIGR03635">
    <property type="entry name" value="uS17_bact"/>
    <property type="match status" value="1"/>
</dbReference>
<dbReference type="GO" id="GO:1990904">
    <property type="term" value="C:ribonucleoprotein complex"/>
    <property type="evidence" value="ECO:0007669"/>
    <property type="project" value="UniProtKB-KW"/>
</dbReference>
<dbReference type="SUPFAM" id="SSF54719">
    <property type="entry name" value="Fe,Mn superoxide dismutase (SOD), C-terminal domain"/>
    <property type="match status" value="1"/>
</dbReference>
<keyword evidence="6" id="KW-0699">rRNA-binding</keyword>
<dbReference type="STRING" id="554055.A0A2P6VF96"/>
<keyword evidence="15" id="KW-1185">Reference proteome</keyword>
<dbReference type="GO" id="GO:0046872">
    <property type="term" value="F:metal ion binding"/>
    <property type="evidence" value="ECO:0007669"/>
    <property type="project" value="UniProtKB-KW"/>
</dbReference>
<evidence type="ECO:0000256" key="10">
    <source>
        <dbReference type="ARBA" id="ARBA00023274"/>
    </source>
</evidence>
<protein>
    <recommendedName>
        <fullName evidence="11">Small ribosomal subunit protein uS17c</fullName>
        <ecNumber evidence="4">1.15.1.1</ecNumber>
    </recommendedName>
</protein>
<sequence length="342" mass="37169">MATEFVGRVISNRMQKSVLVAVDRLVKHKKYDRVLKRTTKLMAHDEDNACNVGDTVRVHICRPLSKRKCWEVTSILHRSKQFDADSAARAAAADVAAHAAHGGGSSLGSGSGSGGGVTGSFASSAVHRCTMPFTLPPLPWAQDALESVGMSKRTIEFHFGKHHTAYLNNLNGQIAGKELEGLPSVEAVMMKTWNGGQPTPEFNNAAQVINHTFFWESMSPSGGGKPSGKVAEAIDRDLGGYDKFVEAFKVAGATQFGSGWAWLSVGKEGNLEVSKTPNAENPWVHGATPILTCDVWEHAYYLDVQNRRPDFIANFIDKLIDWNRVEQRYVAATSNAAARSSL</sequence>
<dbReference type="GO" id="GO:0042644">
    <property type="term" value="C:chloroplast nucleoid"/>
    <property type="evidence" value="ECO:0007669"/>
    <property type="project" value="TreeGrafter"/>
</dbReference>
<evidence type="ECO:0000256" key="1">
    <source>
        <dbReference type="ARBA" id="ARBA00001962"/>
    </source>
</evidence>
<dbReference type="InterPro" id="IPR036314">
    <property type="entry name" value="SOD_C_sf"/>
</dbReference>
<dbReference type="GO" id="GO:0005840">
    <property type="term" value="C:ribosome"/>
    <property type="evidence" value="ECO:0007669"/>
    <property type="project" value="UniProtKB-KW"/>
</dbReference>
<evidence type="ECO:0000256" key="4">
    <source>
        <dbReference type="ARBA" id="ARBA00012682"/>
    </source>
</evidence>
<feature type="domain" description="Manganese/iron superoxide dismutase N-terminal" evidence="12">
    <location>
        <begin position="133"/>
        <end position="219"/>
    </location>
</feature>
<dbReference type="PANTHER" id="PTHR42769">
    <property type="entry name" value="SUPEROXIDE DISMUTASE"/>
    <property type="match status" value="1"/>
</dbReference>
<evidence type="ECO:0000256" key="9">
    <source>
        <dbReference type="ARBA" id="ARBA00023002"/>
    </source>
</evidence>
<dbReference type="Pfam" id="PF00366">
    <property type="entry name" value="Ribosomal_S17"/>
    <property type="match status" value="1"/>
</dbReference>
<comment type="caution">
    <text evidence="14">The sequence shown here is derived from an EMBL/GenBank/DDBJ whole genome shotgun (WGS) entry which is preliminary data.</text>
</comment>
<dbReference type="OrthoDB" id="239262at2759"/>
<evidence type="ECO:0000256" key="8">
    <source>
        <dbReference type="ARBA" id="ARBA00022980"/>
    </source>
</evidence>
<evidence type="ECO:0000256" key="7">
    <source>
        <dbReference type="ARBA" id="ARBA00022884"/>
    </source>
</evidence>
<dbReference type="InterPro" id="IPR036324">
    <property type="entry name" value="Mn/Fe_SOD_N_sf"/>
</dbReference>
<dbReference type="SUPFAM" id="SSF50249">
    <property type="entry name" value="Nucleic acid-binding proteins"/>
    <property type="match status" value="1"/>
</dbReference>
<accession>A0A2P6VF96</accession>
<keyword evidence="5" id="KW-0479">Metal-binding</keyword>
<name>A0A2P6VF96_9CHLO</name>
<dbReference type="InterPro" id="IPR019984">
    <property type="entry name" value="Ribosomal_uS17_bact/chlr"/>
</dbReference>
<evidence type="ECO:0000259" key="12">
    <source>
        <dbReference type="Pfam" id="PF00081"/>
    </source>
</evidence>
<keyword evidence="10" id="KW-0687">Ribonucleoprotein</keyword>
<dbReference type="InterPro" id="IPR000266">
    <property type="entry name" value="Ribosomal_uS17"/>
</dbReference>
<evidence type="ECO:0000256" key="11">
    <source>
        <dbReference type="ARBA" id="ARBA00035251"/>
    </source>
</evidence>
<dbReference type="GO" id="GO:0003735">
    <property type="term" value="F:structural constituent of ribosome"/>
    <property type="evidence" value="ECO:0007669"/>
    <property type="project" value="InterPro"/>
</dbReference>
<evidence type="ECO:0000259" key="13">
    <source>
        <dbReference type="Pfam" id="PF02777"/>
    </source>
</evidence>
<dbReference type="CDD" id="cd00364">
    <property type="entry name" value="Ribosomal_uS17"/>
    <property type="match status" value="1"/>
</dbReference>
<evidence type="ECO:0000256" key="6">
    <source>
        <dbReference type="ARBA" id="ARBA00022730"/>
    </source>
</evidence>
<comment type="cofactor">
    <cofactor evidence="1">
        <name>Fe cation</name>
        <dbReference type="ChEBI" id="CHEBI:24875"/>
    </cofactor>
</comment>
<evidence type="ECO:0000256" key="3">
    <source>
        <dbReference type="ARBA" id="ARBA00010254"/>
    </source>
</evidence>
<dbReference type="PANTHER" id="PTHR42769:SF3">
    <property type="entry name" value="SUPEROXIDE DISMUTASE [FE] 2, CHLOROPLASTIC"/>
    <property type="match status" value="1"/>
</dbReference>
<dbReference type="InterPro" id="IPR019833">
    <property type="entry name" value="Mn/Fe_SOD_BS"/>
</dbReference>
<dbReference type="InterPro" id="IPR019831">
    <property type="entry name" value="Mn/Fe_SOD_N"/>
</dbReference>
<keyword evidence="7" id="KW-0694">RNA-binding</keyword>
<dbReference type="Gene3D" id="3.55.40.20">
    <property type="entry name" value="Iron/manganese superoxide dismutase, C-terminal domain"/>
    <property type="match status" value="1"/>
</dbReference>
<dbReference type="SUPFAM" id="SSF46609">
    <property type="entry name" value="Fe,Mn superoxide dismutase (SOD), N-terminal domain"/>
    <property type="match status" value="1"/>
</dbReference>
<keyword evidence="8" id="KW-0689">Ribosomal protein</keyword>
<comment type="similarity">
    <text evidence="3">Belongs to the universal ribosomal protein uS17 family.</text>
</comment>
<dbReference type="Gene3D" id="1.10.287.990">
    <property type="entry name" value="Fe,Mn superoxide dismutase (SOD) domain"/>
    <property type="match status" value="1"/>
</dbReference>
<dbReference type="InterPro" id="IPR001189">
    <property type="entry name" value="Mn/Fe_SOD"/>
</dbReference>
<evidence type="ECO:0000256" key="2">
    <source>
        <dbReference type="ARBA" id="ARBA00008714"/>
    </source>
</evidence>
<reference evidence="14 15" key="1">
    <citation type="journal article" date="2018" name="Plant J.">
        <title>Genome sequences of Chlorella sorokiniana UTEX 1602 and Micractinium conductrix SAG 241.80: implications to maltose excretion by a green alga.</title>
        <authorList>
            <person name="Arriola M.B."/>
            <person name="Velmurugan N."/>
            <person name="Zhang Y."/>
            <person name="Plunkett M.H."/>
            <person name="Hondzo H."/>
            <person name="Barney B.M."/>
        </authorList>
    </citation>
    <scope>NUCLEOTIDE SEQUENCE [LARGE SCALE GENOMIC DNA]</scope>
    <source>
        <strain evidence="14 15">SAG 241.80</strain>
    </source>
</reference>